<evidence type="ECO:0000313" key="5">
    <source>
        <dbReference type="Proteomes" id="UP000076798"/>
    </source>
</evidence>
<dbReference type="Pfam" id="PF20151">
    <property type="entry name" value="DUF6533"/>
    <property type="match status" value="1"/>
</dbReference>
<keyword evidence="2" id="KW-1133">Transmembrane helix</keyword>
<dbReference type="EMBL" id="KV428159">
    <property type="protein sequence ID" value="KZT34940.1"/>
    <property type="molecule type" value="Genomic_DNA"/>
</dbReference>
<organism evidence="4 5">
    <name type="scientific">Sistotremastrum suecicum HHB10207 ss-3</name>
    <dbReference type="NCBI Taxonomy" id="1314776"/>
    <lineage>
        <taxon>Eukaryota</taxon>
        <taxon>Fungi</taxon>
        <taxon>Dikarya</taxon>
        <taxon>Basidiomycota</taxon>
        <taxon>Agaricomycotina</taxon>
        <taxon>Agaricomycetes</taxon>
        <taxon>Sistotremastrales</taxon>
        <taxon>Sistotremastraceae</taxon>
        <taxon>Sistotremastrum</taxon>
    </lineage>
</organism>
<feature type="transmembrane region" description="Helical" evidence="2">
    <location>
        <begin position="238"/>
        <end position="259"/>
    </location>
</feature>
<feature type="domain" description="DUF6533" evidence="3">
    <location>
        <begin position="26"/>
        <end position="71"/>
    </location>
</feature>
<feature type="transmembrane region" description="Helical" evidence="2">
    <location>
        <begin position="64"/>
        <end position="84"/>
    </location>
</feature>
<evidence type="ECO:0000313" key="4">
    <source>
        <dbReference type="EMBL" id="KZT34940.1"/>
    </source>
</evidence>
<feature type="transmembrane region" description="Helical" evidence="2">
    <location>
        <begin position="171"/>
        <end position="192"/>
    </location>
</feature>
<feature type="compositionally biased region" description="Polar residues" evidence="1">
    <location>
        <begin position="283"/>
        <end position="292"/>
    </location>
</feature>
<feature type="transmembrane region" description="Helical" evidence="2">
    <location>
        <begin position="213"/>
        <end position="232"/>
    </location>
</feature>
<keyword evidence="2" id="KW-0812">Transmembrane</keyword>
<reference evidence="4 5" key="1">
    <citation type="journal article" date="2016" name="Mol. Biol. Evol.">
        <title>Comparative Genomics of Early-Diverging Mushroom-Forming Fungi Provides Insights into the Origins of Lignocellulose Decay Capabilities.</title>
        <authorList>
            <person name="Nagy L.G."/>
            <person name="Riley R."/>
            <person name="Tritt A."/>
            <person name="Adam C."/>
            <person name="Daum C."/>
            <person name="Floudas D."/>
            <person name="Sun H."/>
            <person name="Yadav J.S."/>
            <person name="Pangilinan J."/>
            <person name="Larsson K.H."/>
            <person name="Matsuura K."/>
            <person name="Barry K."/>
            <person name="Labutti K."/>
            <person name="Kuo R."/>
            <person name="Ohm R.A."/>
            <person name="Bhattacharya S.S."/>
            <person name="Shirouzu T."/>
            <person name="Yoshinaga Y."/>
            <person name="Martin F.M."/>
            <person name="Grigoriev I.V."/>
            <person name="Hibbett D.S."/>
        </authorList>
    </citation>
    <scope>NUCLEOTIDE SEQUENCE [LARGE SCALE GENOMIC DNA]</scope>
    <source>
        <strain evidence="4 5">HHB10207 ss-3</strain>
    </source>
</reference>
<evidence type="ECO:0000256" key="2">
    <source>
        <dbReference type="SAM" id="Phobius"/>
    </source>
</evidence>
<proteinExistence type="predicted"/>
<keyword evidence="5" id="KW-1185">Reference proteome</keyword>
<evidence type="ECO:0000259" key="3">
    <source>
        <dbReference type="Pfam" id="PF20151"/>
    </source>
</evidence>
<dbReference type="AlphaFoldDB" id="A0A166A470"/>
<dbReference type="OrthoDB" id="3251775at2759"/>
<protein>
    <recommendedName>
        <fullName evidence="3">DUF6533 domain-containing protein</fullName>
    </recommendedName>
</protein>
<feature type="transmembrane region" description="Helical" evidence="2">
    <location>
        <begin position="123"/>
        <end position="151"/>
    </location>
</feature>
<feature type="transmembrane region" description="Helical" evidence="2">
    <location>
        <begin position="90"/>
        <end position="111"/>
    </location>
</feature>
<evidence type="ECO:0000256" key="1">
    <source>
        <dbReference type="SAM" id="MobiDB-lite"/>
    </source>
</evidence>
<dbReference type="Proteomes" id="UP000076798">
    <property type="component" value="Unassembled WGS sequence"/>
</dbReference>
<dbReference type="InterPro" id="IPR045340">
    <property type="entry name" value="DUF6533"/>
</dbReference>
<gene>
    <name evidence="4" type="ORF">SISSUDRAFT_1064879</name>
</gene>
<feature type="region of interest" description="Disordered" evidence="1">
    <location>
        <begin position="270"/>
        <end position="292"/>
    </location>
</feature>
<keyword evidence="2" id="KW-0472">Membrane</keyword>
<feature type="transmembrane region" description="Helical" evidence="2">
    <location>
        <begin position="26"/>
        <end position="43"/>
    </location>
</feature>
<name>A0A166A470_9AGAM</name>
<sequence>MEEHELLSTSLLTFEGTWRNLVTTRYVALAGYIVLLWDSILMLPRERRYIWSAPSSPLKWIYLLKKYVAILFLTLATIRTLLIVTLSCKAWLPLAIALGILSIAVGDGLVLKRVCILWENRRLVYNILFIVWASVTTTALCVAIFAISRFAPEVVFDRDFDTCVPTSRIQLVAPAWGIPLIFDITVLIMTCWNALDRPRQLSTRLTTSLSKDGIFYFLIHCSLRILNSILFWKAPSSLILAGAYCSWALAVTVTSRLVINFRVVDLQKGSDTSMPHGRISPFDRSSSQTSSLDKIKIHREEEYELM</sequence>
<accession>A0A166A470</accession>